<dbReference type="SUPFAM" id="SSF49384">
    <property type="entry name" value="Carbohydrate-binding domain"/>
    <property type="match status" value="1"/>
</dbReference>
<evidence type="ECO:0000256" key="7">
    <source>
        <dbReference type="ARBA" id="ARBA00023326"/>
    </source>
</evidence>
<keyword evidence="2" id="KW-0732">Signal</keyword>
<feature type="domain" description="CBM2" evidence="9">
    <location>
        <begin position="361"/>
        <end position="466"/>
    </location>
</feature>
<dbReference type="InterPro" id="IPR018087">
    <property type="entry name" value="Glyco_hydro_5_CS"/>
</dbReference>
<dbReference type="Pfam" id="PF00553">
    <property type="entry name" value="CBM_2"/>
    <property type="match status" value="1"/>
</dbReference>
<organism evidence="10 11">
    <name type="scientific">Gynuella sunshinyii YC6258</name>
    <dbReference type="NCBI Taxonomy" id="1445510"/>
    <lineage>
        <taxon>Bacteria</taxon>
        <taxon>Pseudomonadati</taxon>
        <taxon>Pseudomonadota</taxon>
        <taxon>Gammaproteobacteria</taxon>
        <taxon>Oceanospirillales</taxon>
        <taxon>Saccharospirillaceae</taxon>
        <taxon>Gynuella</taxon>
    </lineage>
</organism>
<dbReference type="STRING" id="1445510.YC6258_02995"/>
<evidence type="ECO:0000256" key="3">
    <source>
        <dbReference type="ARBA" id="ARBA00022801"/>
    </source>
</evidence>
<dbReference type="KEGG" id="gsn:YC6258_02995"/>
<evidence type="ECO:0000256" key="5">
    <source>
        <dbReference type="ARBA" id="ARBA00023277"/>
    </source>
</evidence>
<sequence>MTPAGQRLSFILSRSEKIHSITTWVNNMKKCVISNLKSLACCVALAIAGQAYADVPSLTVSGNRILSGGEAKSFAGNSFFWSNTGWEQEKMYNAEVVKWLKDDWKSTIVRAALGADEEGSYLEDPQGNVARIETVVEAAIANDMYVIIDFHSHHAEDKKAAAIAFFEQMASKYGHHNNVIYEIYNEPLSISWSNVIKPYAEDVISAIRAIDPDNLIIVGTPTWSQDVDVASRDPIMGTNIAYTLHFYAGTHGQYLRDKAQTALNNGVALMVTEWGAVNADGDGAVAAENANAWLAFLKQNKISHLNWAVSDKEEGSSIIKNGVNPKGQWSASDLTASGQFVKNIISNWGTTIGDNGGDSGGDGNPDDGSVLCEHVVTSSWSGGFQGAIRITNNGTSTINGWHVNWSYTDGTQILTSWNANLSGSGNYSASNLSWNAVIAPSQSVEFGLIGQGGGNASAVTGDVCDQ</sequence>
<dbReference type="PATRIC" id="fig|1445510.3.peg.2963"/>
<keyword evidence="11" id="KW-1185">Reference proteome</keyword>
<proteinExistence type="inferred from homology"/>
<evidence type="ECO:0000256" key="8">
    <source>
        <dbReference type="RuleBase" id="RU361153"/>
    </source>
</evidence>
<keyword evidence="7 8" id="KW-0624">Polysaccharide degradation</keyword>
<evidence type="ECO:0000256" key="6">
    <source>
        <dbReference type="ARBA" id="ARBA00023295"/>
    </source>
</evidence>
<dbReference type="AlphaFoldDB" id="A0A0C5VNQ3"/>
<evidence type="ECO:0000256" key="4">
    <source>
        <dbReference type="ARBA" id="ARBA00023001"/>
    </source>
</evidence>
<accession>A0A0C5VNQ3</accession>
<evidence type="ECO:0000313" key="11">
    <source>
        <dbReference type="Proteomes" id="UP000032266"/>
    </source>
</evidence>
<keyword evidence="5 8" id="KW-0119">Carbohydrate metabolism</keyword>
<dbReference type="HOGENOM" id="CLU_012932_1_2_6"/>
<dbReference type="PANTHER" id="PTHR34142:SF1">
    <property type="entry name" value="GLYCOSIDE HYDROLASE FAMILY 5 DOMAIN-CONTAINING PROTEIN"/>
    <property type="match status" value="1"/>
</dbReference>
<name>A0A0C5VNQ3_9GAMM</name>
<dbReference type="InterPro" id="IPR012291">
    <property type="entry name" value="CBM2_carb-bd_dom_sf"/>
</dbReference>
<dbReference type="GO" id="GO:0030247">
    <property type="term" value="F:polysaccharide binding"/>
    <property type="evidence" value="ECO:0007669"/>
    <property type="project" value="UniProtKB-UniRule"/>
</dbReference>
<dbReference type="PROSITE" id="PS00659">
    <property type="entry name" value="GLYCOSYL_HYDROL_F5"/>
    <property type="match status" value="1"/>
</dbReference>
<keyword evidence="4 8" id="KW-0136">Cellulose degradation</keyword>
<evidence type="ECO:0000259" key="9">
    <source>
        <dbReference type="PROSITE" id="PS51173"/>
    </source>
</evidence>
<gene>
    <name evidence="10" type="ORF">YC6258_02995</name>
</gene>
<dbReference type="InterPro" id="IPR001547">
    <property type="entry name" value="Glyco_hydro_5"/>
</dbReference>
<dbReference type="InterPro" id="IPR001919">
    <property type="entry name" value="CBD2"/>
</dbReference>
<dbReference type="Pfam" id="PF00150">
    <property type="entry name" value="Cellulase"/>
    <property type="match status" value="1"/>
</dbReference>
<dbReference type="GO" id="GO:0008810">
    <property type="term" value="F:cellulase activity"/>
    <property type="evidence" value="ECO:0007669"/>
    <property type="project" value="UniProtKB-EC"/>
</dbReference>
<dbReference type="SUPFAM" id="SSF51445">
    <property type="entry name" value="(Trans)glycosidases"/>
    <property type="match status" value="1"/>
</dbReference>
<comment type="catalytic activity">
    <reaction evidence="1 8">
        <text>Endohydrolysis of (1-&gt;4)-beta-D-glucosidic linkages in cellulose, lichenin and cereal beta-D-glucans.</text>
        <dbReference type="EC" id="3.2.1.4"/>
    </reaction>
</comment>
<dbReference type="Proteomes" id="UP000032266">
    <property type="component" value="Chromosome"/>
</dbReference>
<dbReference type="PANTHER" id="PTHR34142">
    <property type="entry name" value="ENDO-BETA-1,4-GLUCANASE A"/>
    <property type="match status" value="1"/>
</dbReference>
<reference evidence="10" key="1">
    <citation type="submission" date="2014-01" db="EMBL/GenBank/DDBJ databases">
        <title>Full genme sequencing of cellulolytic bacterium Gynuella sunshinyii YC6258T gen. nov., sp. nov.</title>
        <authorList>
            <person name="Khan H."/>
            <person name="Chung E.J."/>
            <person name="Chung Y.R."/>
        </authorList>
    </citation>
    <scope>NUCLEOTIDE SEQUENCE [LARGE SCALE GENOMIC DNA]</scope>
    <source>
        <strain evidence="10">YC6258</strain>
    </source>
</reference>
<dbReference type="Gene3D" id="2.60.40.290">
    <property type="match status" value="1"/>
</dbReference>
<dbReference type="InterPro" id="IPR008965">
    <property type="entry name" value="CBM2/CBM3_carb-bd_dom_sf"/>
</dbReference>
<protein>
    <recommendedName>
        <fullName evidence="8">Endoglucanase</fullName>
        <ecNumber evidence="8">3.2.1.4</ecNumber>
    </recommendedName>
</protein>
<dbReference type="SMART" id="SM00637">
    <property type="entry name" value="CBD_II"/>
    <property type="match status" value="1"/>
</dbReference>
<dbReference type="InterPro" id="IPR017853">
    <property type="entry name" value="GH"/>
</dbReference>
<dbReference type="Gene3D" id="3.20.20.80">
    <property type="entry name" value="Glycosidases"/>
    <property type="match status" value="1"/>
</dbReference>
<dbReference type="GO" id="GO:0030245">
    <property type="term" value="P:cellulose catabolic process"/>
    <property type="evidence" value="ECO:0007669"/>
    <property type="project" value="UniProtKB-KW"/>
</dbReference>
<dbReference type="EMBL" id="CP007142">
    <property type="protein sequence ID" value="AJQ95033.1"/>
    <property type="molecule type" value="Genomic_DNA"/>
</dbReference>
<evidence type="ECO:0000256" key="2">
    <source>
        <dbReference type="ARBA" id="ARBA00022729"/>
    </source>
</evidence>
<comment type="similarity">
    <text evidence="8">Belongs to the glycosyl hydrolase 5 (cellulase A) family.</text>
</comment>
<dbReference type="PROSITE" id="PS51173">
    <property type="entry name" value="CBM2"/>
    <property type="match status" value="1"/>
</dbReference>
<evidence type="ECO:0000313" key="10">
    <source>
        <dbReference type="EMBL" id="AJQ95033.1"/>
    </source>
</evidence>
<evidence type="ECO:0000256" key="1">
    <source>
        <dbReference type="ARBA" id="ARBA00000966"/>
    </source>
</evidence>
<keyword evidence="6 8" id="KW-0326">Glycosidase</keyword>
<keyword evidence="3 8" id="KW-0378">Hydrolase</keyword>
<dbReference type="EC" id="3.2.1.4" evidence="8"/>